<feature type="region of interest" description="Disordered" evidence="1">
    <location>
        <begin position="79"/>
        <end position="105"/>
    </location>
</feature>
<evidence type="ECO:0000313" key="2">
    <source>
        <dbReference type="EMBL" id="PWW74055.1"/>
    </source>
</evidence>
<sequence>MDDDHQNEPEMVFGWNTEKTGLIWLQEIFDIETREKNCEVLMPARQVVFTKNNILGAWESAGAIPLNLWRIQKSETQENCTKVPRDGSSRMSTTRNYLPKTPGANTVSSKKLKELLTGLSEGFQQAIVHRALEEESHHQYRELVRKSQRINTSGGRKLTVTTVATMETVLHFRENRECLDAEKAARQAHKLSKALDSLFLNPHPSKPIPKSKKKVQLALQTVVQGHTVGPGAESTHWQDGGNSDSSLYKGPSRAPCGTHSTDNSGIERQNMAQSDGIE</sequence>
<reference evidence="2 3" key="1">
    <citation type="submission" date="2018-03" db="EMBL/GenBank/DDBJ databases">
        <title>Genomes of Pezizomycetes fungi and the evolution of truffles.</title>
        <authorList>
            <person name="Murat C."/>
            <person name="Payen T."/>
            <person name="Noel B."/>
            <person name="Kuo A."/>
            <person name="Martin F.M."/>
        </authorList>
    </citation>
    <scope>NUCLEOTIDE SEQUENCE [LARGE SCALE GENOMIC DNA]</scope>
    <source>
        <strain evidence="2">091103-1</strain>
    </source>
</reference>
<name>A0A317SHY7_9PEZI</name>
<protein>
    <submittedName>
        <fullName evidence="2">Uncharacterized protein</fullName>
    </submittedName>
</protein>
<comment type="caution">
    <text evidence="2">The sequence shown here is derived from an EMBL/GenBank/DDBJ whole genome shotgun (WGS) entry which is preliminary data.</text>
</comment>
<dbReference type="Proteomes" id="UP000246991">
    <property type="component" value="Unassembled WGS sequence"/>
</dbReference>
<proteinExistence type="predicted"/>
<organism evidence="2 3">
    <name type="scientific">Tuber magnatum</name>
    <name type="common">white Piedmont truffle</name>
    <dbReference type="NCBI Taxonomy" id="42249"/>
    <lineage>
        <taxon>Eukaryota</taxon>
        <taxon>Fungi</taxon>
        <taxon>Dikarya</taxon>
        <taxon>Ascomycota</taxon>
        <taxon>Pezizomycotina</taxon>
        <taxon>Pezizomycetes</taxon>
        <taxon>Pezizales</taxon>
        <taxon>Tuberaceae</taxon>
        <taxon>Tuber</taxon>
    </lineage>
</organism>
<evidence type="ECO:0000313" key="3">
    <source>
        <dbReference type="Proteomes" id="UP000246991"/>
    </source>
</evidence>
<feature type="region of interest" description="Disordered" evidence="1">
    <location>
        <begin position="227"/>
        <end position="278"/>
    </location>
</feature>
<feature type="compositionally biased region" description="Polar residues" evidence="1">
    <location>
        <begin position="258"/>
        <end position="278"/>
    </location>
</feature>
<gene>
    <name evidence="2" type="ORF">C7212DRAFT_346824</name>
</gene>
<evidence type="ECO:0000256" key="1">
    <source>
        <dbReference type="SAM" id="MobiDB-lite"/>
    </source>
</evidence>
<dbReference type="EMBL" id="PYWC01000068">
    <property type="protein sequence ID" value="PWW74055.1"/>
    <property type="molecule type" value="Genomic_DNA"/>
</dbReference>
<keyword evidence="3" id="KW-1185">Reference proteome</keyword>
<dbReference type="AlphaFoldDB" id="A0A317SHY7"/>
<accession>A0A317SHY7</accession>
<feature type="compositionally biased region" description="Polar residues" evidence="1">
    <location>
        <begin position="235"/>
        <end position="246"/>
    </location>
</feature>